<dbReference type="SUPFAM" id="SSF81383">
    <property type="entry name" value="F-box domain"/>
    <property type="match status" value="1"/>
</dbReference>
<sequence length="294" mass="32952">MFSTVDNNKINYVAIQNSDEKKQDLIKAIPDELVLEVFSHLNLATLSTICCVSKQWKQLASQPIVWKIAMYNEIAFGNSKWAKYFGKDVIKNEDTKEEFSSLPFDAFIEDCKKFKNLFPGKSAKDSLMLVRLPKTLNGQLTLKNLGELAKKYFPTSDAGYDKGYLWPPVLAEGGDKTIDQSQWVLMTNDLLPDSRSKNYAEHQAMIANLAQQKLIGYEIPEIIESTACILAQHFKTNSVGDSENPFYNGCTYTVCKDNIQGSHTLVGGLKNSGLRIYYHNQPGFATGVAALRKP</sequence>
<accession>A0A0U5K261</accession>
<dbReference type="InterPro" id="IPR036047">
    <property type="entry name" value="F-box-like_dom_sf"/>
</dbReference>
<feature type="domain" description="F-box" evidence="1">
    <location>
        <begin position="23"/>
        <end position="69"/>
    </location>
</feature>
<dbReference type="InParanoid" id="A0A0U5K261"/>
<evidence type="ECO:0000313" key="3">
    <source>
        <dbReference type="Proteomes" id="UP000069902"/>
    </source>
</evidence>
<organism evidence="2 3">
    <name type="scientific">Candidatus Protochlamydia naegleriophila</name>
    <dbReference type="NCBI Taxonomy" id="389348"/>
    <lineage>
        <taxon>Bacteria</taxon>
        <taxon>Pseudomonadati</taxon>
        <taxon>Chlamydiota</taxon>
        <taxon>Chlamydiia</taxon>
        <taxon>Parachlamydiales</taxon>
        <taxon>Parachlamydiaceae</taxon>
        <taxon>Candidatus Protochlamydia</taxon>
    </lineage>
</organism>
<dbReference type="Pfam" id="PF12937">
    <property type="entry name" value="F-box-like"/>
    <property type="match status" value="1"/>
</dbReference>
<dbReference type="EMBL" id="LN879502">
    <property type="protein sequence ID" value="CUI16187.1"/>
    <property type="molecule type" value="Genomic_DNA"/>
</dbReference>
<dbReference type="PROSITE" id="PS50181">
    <property type="entry name" value="FBOX"/>
    <property type="match status" value="1"/>
</dbReference>
<protein>
    <recommendedName>
        <fullName evidence="1">F-box domain-containing protein</fullName>
    </recommendedName>
</protein>
<name>A0A0U5K261_9BACT</name>
<evidence type="ECO:0000313" key="2">
    <source>
        <dbReference type="EMBL" id="CUI16187.1"/>
    </source>
</evidence>
<dbReference type="SMART" id="SM00256">
    <property type="entry name" value="FBOX"/>
    <property type="match status" value="1"/>
</dbReference>
<dbReference type="KEGG" id="pnl:PNK_0559"/>
<dbReference type="AlphaFoldDB" id="A0A0U5K261"/>
<dbReference type="Proteomes" id="UP000069902">
    <property type="component" value="Chromosome cPNK"/>
</dbReference>
<dbReference type="InterPro" id="IPR001810">
    <property type="entry name" value="F-box_dom"/>
</dbReference>
<keyword evidence="3" id="KW-1185">Reference proteome</keyword>
<dbReference type="RefSeq" id="WP_059060162.1">
    <property type="nucleotide sequence ID" value="NZ_LN879502.1"/>
</dbReference>
<reference evidence="3" key="1">
    <citation type="submission" date="2015-09" db="EMBL/GenBank/DDBJ databases">
        <authorList>
            <person name="Bertelli C."/>
        </authorList>
    </citation>
    <scope>NUCLEOTIDE SEQUENCE [LARGE SCALE GENOMIC DNA]</scope>
    <source>
        <strain evidence="3">KNic</strain>
    </source>
</reference>
<proteinExistence type="predicted"/>
<dbReference type="PATRIC" id="fig|389348.3.peg.615"/>
<dbReference type="Gene3D" id="1.20.1280.50">
    <property type="match status" value="1"/>
</dbReference>
<gene>
    <name evidence="2" type="ORF">PNK_0559</name>
</gene>
<evidence type="ECO:0000259" key="1">
    <source>
        <dbReference type="PROSITE" id="PS50181"/>
    </source>
</evidence>